<evidence type="ECO:0000313" key="2">
    <source>
        <dbReference type="Proteomes" id="UP000502823"/>
    </source>
</evidence>
<dbReference type="Proteomes" id="UP000502823">
    <property type="component" value="Unassembled WGS sequence"/>
</dbReference>
<sequence>MAAPLLGCTKEEQRSVVDFLWEEVVEGVDIHTCLCVPHGVYAVSWRSVHERVEMLKQGQTSVTDAECFGCP</sequence>
<dbReference type="EMBL" id="BLKM01001059">
    <property type="protein sequence ID" value="GFG39750.1"/>
    <property type="molecule type" value="Genomic_DNA"/>
</dbReference>
<protein>
    <submittedName>
        <fullName evidence="1">Uncharacterized protein</fullName>
    </submittedName>
</protein>
<dbReference type="OrthoDB" id="8193109at2759"/>
<evidence type="ECO:0000313" key="1">
    <source>
        <dbReference type="EMBL" id="GFG39750.1"/>
    </source>
</evidence>
<comment type="caution">
    <text evidence="1">The sequence shown here is derived from an EMBL/GenBank/DDBJ whole genome shotgun (WGS) entry which is preliminary data.</text>
</comment>
<gene>
    <name evidence="1" type="ORF">Cfor_08774</name>
</gene>
<keyword evidence="2" id="KW-1185">Reference proteome</keyword>
<proteinExistence type="predicted"/>
<dbReference type="InParanoid" id="A0A6L2Q732"/>
<organism evidence="1 2">
    <name type="scientific">Coptotermes formosanus</name>
    <name type="common">Formosan subterranean termite</name>
    <dbReference type="NCBI Taxonomy" id="36987"/>
    <lineage>
        <taxon>Eukaryota</taxon>
        <taxon>Metazoa</taxon>
        <taxon>Ecdysozoa</taxon>
        <taxon>Arthropoda</taxon>
        <taxon>Hexapoda</taxon>
        <taxon>Insecta</taxon>
        <taxon>Pterygota</taxon>
        <taxon>Neoptera</taxon>
        <taxon>Polyneoptera</taxon>
        <taxon>Dictyoptera</taxon>
        <taxon>Blattodea</taxon>
        <taxon>Blattoidea</taxon>
        <taxon>Termitoidae</taxon>
        <taxon>Rhinotermitidae</taxon>
        <taxon>Coptotermes</taxon>
    </lineage>
</organism>
<accession>A0A6L2Q732</accession>
<reference evidence="2" key="1">
    <citation type="submission" date="2020-01" db="EMBL/GenBank/DDBJ databases">
        <title>Draft genome sequence of the Termite Coptotermes fromosanus.</title>
        <authorList>
            <person name="Itakura S."/>
            <person name="Yosikawa Y."/>
            <person name="Umezawa K."/>
        </authorList>
    </citation>
    <scope>NUCLEOTIDE SEQUENCE [LARGE SCALE GENOMIC DNA]</scope>
</reference>
<dbReference type="AlphaFoldDB" id="A0A6L2Q732"/>
<name>A0A6L2Q732_COPFO</name>